<organism evidence="2 3">
    <name type="scientific">Acrobeloides nanus</name>
    <dbReference type="NCBI Taxonomy" id="290746"/>
    <lineage>
        <taxon>Eukaryota</taxon>
        <taxon>Metazoa</taxon>
        <taxon>Ecdysozoa</taxon>
        <taxon>Nematoda</taxon>
        <taxon>Chromadorea</taxon>
        <taxon>Rhabditida</taxon>
        <taxon>Tylenchina</taxon>
        <taxon>Cephalobomorpha</taxon>
        <taxon>Cephaloboidea</taxon>
        <taxon>Cephalobidae</taxon>
        <taxon>Acrobeloides</taxon>
    </lineage>
</organism>
<feature type="region of interest" description="Disordered" evidence="1">
    <location>
        <begin position="295"/>
        <end position="325"/>
    </location>
</feature>
<evidence type="ECO:0000256" key="1">
    <source>
        <dbReference type="SAM" id="MobiDB-lite"/>
    </source>
</evidence>
<feature type="region of interest" description="Disordered" evidence="1">
    <location>
        <begin position="348"/>
        <end position="509"/>
    </location>
</feature>
<feature type="region of interest" description="Disordered" evidence="1">
    <location>
        <begin position="114"/>
        <end position="188"/>
    </location>
</feature>
<feature type="compositionally biased region" description="Basic and acidic residues" evidence="1">
    <location>
        <begin position="407"/>
        <end position="418"/>
    </location>
</feature>
<feature type="region of interest" description="Disordered" evidence="1">
    <location>
        <begin position="1"/>
        <end position="22"/>
    </location>
</feature>
<keyword evidence="2" id="KW-1185">Reference proteome</keyword>
<feature type="compositionally biased region" description="Basic and acidic residues" evidence="1">
    <location>
        <begin position="175"/>
        <end position="186"/>
    </location>
</feature>
<feature type="compositionally biased region" description="Basic and acidic residues" evidence="1">
    <location>
        <begin position="295"/>
        <end position="312"/>
    </location>
</feature>
<evidence type="ECO:0000313" key="3">
    <source>
        <dbReference type="WBParaSite" id="ACRNAN_scaffold258.g9265.t2"/>
    </source>
</evidence>
<feature type="compositionally biased region" description="Basic and acidic residues" evidence="1">
    <location>
        <begin position="1"/>
        <end position="21"/>
    </location>
</feature>
<sequence length="526" mass="58664">MFVRQDDVVMKDSRMSPKEAFRQTSPNFQEEAVGYNESFDEDDRRQDISELSEATLKHLTSSIEQLTDSARRESFSSISSIGQRQQFETALSDLQKSVFGKVLPKKEIEQLQKRIMENHNNFDDESPNEPHPPAPITAHLSFNPNELGGTRGPHLDSASSQGSQGSDDSNNGFVKLDHPDMEHENLDIPDDLIGAYGHQIASEVLEQFTGGQATPPTSERTPAQESVSPLSAYNIMDDKDLLDFMPPPSVADQHRVQADFYPPDHEPQPPYQQPLIHTQVNTDEFDPLAAHREVLDAHRESPKRDVHPEEPQPRAPTPEEEADEIQERIEAAVKDVHGDVEDVLHKLHEATQESAVTPSPPPYVPSSASVESGHDTLGGLISDYGAGGDEENAQIPTSESISGMREISPDEHTYERRGPLTIPENAASALLGTAPEPEEEDDRRDIDDLLGYEDSKFSHFTARPPTPPKELSDEEDKPQSIDIGPPPHAHVHDEHQFPRPILKHTHDGKPWIDFKTVDSRGWFELS</sequence>
<feature type="compositionally biased region" description="Basic and acidic residues" evidence="1">
    <location>
        <begin position="443"/>
        <end position="457"/>
    </location>
</feature>
<dbReference type="Proteomes" id="UP000887540">
    <property type="component" value="Unplaced"/>
</dbReference>
<evidence type="ECO:0000313" key="2">
    <source>
        <dbReference type="Proteomes" id="UP000887540"/>
    </source>
</evidence>
<reference evidence="3" key="1">
    <citation type="submission" date="2022-11" db="UniProtKB">
        <authorList>
            <consortium name="WormBaseParasite"/>
        </authorList>
    </citation>
    <scope>IDENTIFICATION</scope>
</reference>
<dbReference type="WBParaSite" id="ACRNAN_scaffold258.g9265.t2">
    <property type="protein sequence ID" value="ACRNAN_scaffold258.g9265.t2"/>
    <property type="gene ID" value="ACRNAN_scaffold258.g9265"/>
</dbReference>
<feature type="compositionally biased region" description="Polar residues" evidence="1">
    <location>
        <begin position="209"/>
        <end position="229"/>
    </location>
</feature>
<proteinExistence type="predicted"/>
<feature type="compositionally biased region" description="Low complexity" evidence="1">
    <location>
        <begin position="156"/>
        <end position="172"/>
    </location>
</feature>
<name>A0A914DH14_9BILA</name>
<accession>A0A914DH14</accession>
<dbReference type="AlphaFoldDB" id="A0A914DH14"/>
<feature type="region of interest" description="Disordered" evidence="1">
    <location>
        <begin position="208"/>
        <end position="229"/>
    </location>
</feature>
<protein>
    <submittedName>
        <fullName evidence="3">Uncharacterized protein</fullName>
    </submittedName>
</protein>